<evidence type="ECO:0000313" key="2">
    <source>
        <dbReference type="Proteomes" id="UP000516320"/>
    </source>
</evidence>
<dbReference type="EMBL" id="CP046884">
    <property type="protein sequence ID" value="QNQ90375.1"/>
    <property type="molecule type" value="Genomic_DNA"/>
</dbReference>
<dbReference type="RefSeq" id="WP_187973690.1">
    <property type="nucleotide sequence ID" value="NZ_CP046884.1"/>
</dbReference>
<name>A0A7H0SPA0_9CORY</name>
<dbReference type="KEGG" id="cpoy:GP475_06790"/>
<protein>
    <submittedName>
        <fullName evidence="1">Uncharacterized protein</fullName>
    </submittedName>
</protein>
<dbReference type="Proteomes" id="UP000516320">
    <property type="component" value="Chromosome"/>
</dbReference>
<keyword evidence="2" id="KW-1185">Reference proteome</keyword>
<reference evidence="1 2" key="1">
    <citation type="submission" date="2019-12" db="EMBL/GenBank/DDBJ databases">
        <title>Corynebacterium sp. nov., isolated from feces of the Anser Albifrons in China.</title>
        <authorList>
            <person name="Liu Q."/>
        </authorList>
    </citation>
    <scope>NUCLEOTIDE SEQUENCE [LARGE SCALE GENOMIC DNA]</scope>
    <source>
        <strain evidence="1 2">4H37-19</strain>
    </source>
</reference>
<gene>
    <name evidence="1" type="ORF">GP475_06790</name>
</gene>
<organism evidence="1 2">
    <name type="scientific">Corynebacterium poyangense</name>
    <dbReference type="NCBI Taxonomy" id="2684405"/>
    <lineage>
        <taxon>Bacteria</taxon>
        <taxon>Bacillati</taxon>
        <taxon>Actinomycetota</taxon>
        <taxon>Actinomycetes</taxon>
        <taxon>Mycobacteriales</taxon>
        <taxon>Corynebacteriaceae</taxon>
        <taxon>Corynebacterium</taxon>
    </lineage>
</organism>
<accession>A0A7H0SPA0</accession>
<proteinExistence type="predicted"/>
<dbReference type="AlphaFoldDB" id="A0A7H0SPA0"/>
<evidence type="ECO:0000313" key="1">
    <source>
        <dbReference type="EMBL" id="QNQ90375.1"/>
    </source>
</evidence>
<sequence length="121" mass="13271">MTIAQKPCILGRNFHASRPSFKGQVWDPPTMSKDSEHGDNVRTLSVMNRTYKRDYGIAGTQGNSGNGSRNYQVRRTNVLNFILGGVFGLSLLGGFLFLDSVDDLHSNSYGTQAVSHVPADH</sequence>